<proteinExistence type="inferred from homology"/>
<dbReference type="GO" id="GO:0006629">
    <property type="term" value="P:lipid metabolic process"/>
    <property type="evidence" value="ECO:0007669"/>
    <property type="project" value="UniProtKB-KW"/>
</dbReference>
<dbReference type="OrthoDB" id="1600564at2759"/>
<name>A0A443Q294_9MAGN</name>
<evidence type="ECO:0000256" key="3">
    <source>
        <dbReference type="ARBA" id="ARBA00023098"/>
    </source>
</evidence>
<accession>A0A443Q294</accession>
<gene>
    <name evidence="4" type="ORF">CKAN_02656800</name>
</gene>
<dbReference type="Gene3D" id="3.40.50.1110">
    <property type="entry name" value="SGNH hydrolase"/>
    <property type="match status" value="1"/>
</dbReference>
<dbReference type="Proteomes" id="UP000283530">
    <property type="component" value="Unassembled WGS sequence"/>
</dbReference>
<dbReference type="AlphaFoldDB" id="A0A443Q294"/>
<dbReference type="Pfam" id="PF00657">
    <property type="entry name" value="Lipase_GDSL"/>
    <property type="match status" value="1"/>
</dbReference>
<organism evidence="4 5">
    <name type="scientific">Cinnamomum micranthum f. kanehirae</name>
    <dbReference type="NCBI Taxonomy" id="337451"/>
    <lineage>
        <taxon>Eukaryota</taxon>
        <taxon>Viridiplantae</taxon>
        <taxon>Streptophyta</taxon>
        <taxon>Embryophyta</taxon>
        <taxon>Tracheophyta</taxon>
        <taxon>Spermatophyta</taxon>
        <taxon>Magnoliopsida</taxon>
        <taxon>Magnoliidae</taxon>
        <taxon>Laurales</taxon>
        <taxon>Lauraceae</taxon>
        <taxon>Cinnamomum</taxon>
    </lineage>
</organism>
<protein>
    <submittedName>
        <fullName evidence="4">GDSL esterase/lipase isoform X1</fullName>
    </submittedName>
</protein>
<sequence>MASPVRREKMDKALLFFLYIFIAFLPGIEVNASKHHHNTRRRHRHLFVFGDSYADTGNINRLLANSWKSPYGETFPGKPTGRFSDGRVLTDFIARFENLRTPITYRWRNLNRNVIRNGINFAYGGTGVFDTYVPFPNVTAQISLFEGVLDDDTYTHCEIERSVALISVAGNDYFTWYERNNRSIEGIQEFIVSVIGQLVVDINRIIDLGVKKIAVVGLPPLGCVPQLTVTSSYQKCNDLINEAVRGHNALLQEAVGDLNRYKKRTKVVVLDLYSAFMSILQNSGNQGEKGGFKFGPDPLKPCCSPISSEYGCGQVDVNGNKLYTVCEQPQSAFYWDGVHPTQKGWTVISSALKSTVYSLSS</sequence>
<evidence type="ECO:0000313" key="5">
    <source>
        <dbReference type="Proteomes" id="UP000283530"/>
    </source>
</evidence>
<dbReference type="InterPro" id="IPR036514">
    <property type="entry name" value="SGNH_hydro_sf"/>
</dbReference>
<dbReference type="InterPro" id="IPR001087">
    <property type="entry name" value="GDSL"/>
</dbReference>
<dbReference type="SUPFAM" id="SSF52266">
    <property type="entry name" value="SGNH hydrolase"/>
    <property type="match status" value="1"/>
</dbReference>
<dbReference type="PANTHER" id="PTHR46020">
    <property type="entry name" value="OSJNBB0059K02.9 PROTEIN"/>
    <property type="match status" value="1"/>
</dbReference>
<dbReference type="InterPro" id="IPR035669">
    <property type="entry name" value="SGNH_plant_lipase-like"/>
</dbReference>
<keyword evidence="3" id="KW-0443">Lipid metabolism</keyword>
<dbReference type="EMBL" id="QPKB01000012">
    <property type="protein sequence ID" value="RWR97152.1"/>
    <property type="molecule type" value="Genomic_DNA"/>
</dbReference>
<evidence type="ECO:0000256" key="2">
    <source>
        <dbReference type="ARBA" id="ARBA00022801"/>
    </source>
</evidence>
<dbReference type="PANTHER" id="PTHR46020:SF4">
    <property type="entry name" value="OS04G0650200 PROTEIN"/>
    <property type="match status" value="1"/>
</dbReference>
<evidence type="ECO:0000256" key="1">
    <source>
        <dbReference type="ARBA" id="ARBA00008668"/>
    </source>
</evidence>
<comment type="similarity">
    <text evidence="1">Belongs to the 'GDSL' lipolytic enzyme family.</text>
</comment>
<dbReference type="GO" id="GO:0016788">
    <property type="term" value="F:hydrolase activity, acting on ester bonds"/>
    <property type="evidence" value="ECO:0007669"/>
    <property type="project" value="InterPro"/>
</dbReference>
<dbReference type="STRING" id="337451.A0A443Q294"/>
<keyword evidence="5" id="KW-1185">Reference proteome</keyword>
<reference evidence="4 5" key="1">
    <citation type="journal article" date="2019" name="Nat. Plants">
        <title>Stout camphor tree genome fills gaps in understanding of flowering plant genome evolution.</title>
        <authorList>
            <person name="Chaw S.M."/>
            <person name="Liu Y.C."/>
            <person name="Wu Y.W."/>
            <person name="Wang H.Y."/>
            <person name="Lin C.I."/>
            <person name="Wu C.S."/>
            <person name="Ke H.M."/>
            <person name="Chang L.Y."/>
            <person name="Hsu C.Y."/>
            <person name="Yang H.T."/>
            <person name="Sudianto E."/>
            <person name="Hsu M.H."/>
            <person name="Wu K.P."/>
            <person name="Wang L.N."/>
            <person name="Leebens-Mack J.H."/>
            <person name="Tsai I.J."/>
        </authorList>
    </citation>
    <scope>NUCLEOTIDE SEQUENCE [LARGE SCALE GENOMIC DNA]</scope>
    <source>
        <strain evidence="5">cv. Chaw 1501</strain>
        <tissue evidence="4">Young leaves</tissue>
    </source>
</reference>
<dbReference type="CDD" id="cd01837">
    <property type="entry name" value="SGNH_plant_lipase_like"/>
    <property type="match status" value="1"/>
</dbReference>
<evidence type="ECO:0000313" key="4">
    <source>
        <dbReference type="EMBL" id="RWR97152.1"/>
    </source>
</evidence>
<comment type="caution">
    <text evidence="4">The sequence shown here is derived from an EMBL/GenBank/DDBJ whole genome shotgun (WGS) entry which is preliminary data.</text>
</comment>
<keyword evidence="2" id="KW-0378">Hydrolase</keyword>